<accession>A0ABS9EM15</accession>
<reference evidence="11 12" key="1">
    <citation type="submission" date="2022-01" db="EMBL/GenBank/DDBJ databases">
        <title>Dethiosulfovibrio faecalis sp. nov., a novel proteolytic, non-sulfur-reducing bacterium isolated from a marine aquaculture solid waste bioreactor.</title>
        <authorList>
            <person name="Grabowski S."/>
            <person name="Apolinario E."/>
            <person name="Schneider N."/>
            <person name="Marshall C.W."/>
            <person name="Sowers K.R."/>
        </authorList>
    </citation>
    <scope>NUCLEOTIDE SEQUENCE [LARGE SCALE GENOMIC DNA]</scope>
    <source>
        <strain evidence="11 12">DSM 12537</strain>
    </source>
</reference>
<keyword evidence="5 8" id="KW-0812">Transmembrane</keyword>
<dbReference type="Gene3D" id="1.20.81.30">
    <property type="entry name" value="Type II secretion system (T2SS), domain F"/>
    <property type="match status" value="2"/>
</dbReference>
<dbReference type="InterPro" id="IPR001992">
    <property type="entry name" value="T2SS_GspF/T4SS_PilC_CS"/>
</dbReference>
<sequence length="383" mass="42049">MPTYRYSAYDSKGNLKKGRIESPGTQQAAESLAVQGLVVVDMSEDSRSKRKSTVRSLSLDDHETFCRSLSTYLKAGLPLSEALRLLEKQGGKRLGLLYGSLRQAVEGGRRLSSSLRDAGCFDENLCSMVESGERGGTLDEVLIQAVGLFSMQASLRRRLQTAMTYPAIMMVVGLGVVAFLMTYVVPKVAVLFSDMGRALPVPTRILMGLSRAFQAMGVPLLLAVLVLFILVKSGRLKVKMPFFRGIRNNIIVSLVCSNLGSLLRSGIPLVQALRMSSVLDPRKDRWMAIADQVKGGLRFEKALEKDGTFDEDLVYFVRIGEIGGDLSGALEQIAQTRWDRARASMDRMANLIEPVMVLFLGLVVGFVVVAILLPIFDISSFVR</sequence>
<comment type="caution">
    <text evidence="11">The sequence shown here is derived from an EMBL/GenBank/DDBJ whole genome shotgun (WGS) entry which is preliminary data.</text>
</comment>
<comment type="similarity">
    <text evidence="2 8">Belongs to the GSP F family.</text>
</comment>
<dbReference type="InterPro" id="IPR042094">
    <property type="entry name" value="T2SS_GspF_sf"/>
</dbReference>
<protein>
    <submittedName>
        <fullName evidence="11">Type II secretion system F family protein</fullName>
    </submittedName>
</protein>
<dbReference type="InterPro" id="IPR003004">
    <property type="entry name" value="GspF/PilC"/>
</dbReference>
<feature type="transmembrane region" description="Helical" evidence="9">
    <location>
        <begin position="205"/>
        <end position="231"/>
    </location>
</feature>
<dbReference type="EMBL" id="JAKGUD010000002">
    <property type="protein sequence ID" value="MCF4141744.1"/>
    <property type="molecule type" value="Genomic_DNA"/>
</dbReference>
<evidence type="ECO:0000256" key="7">
    <source>
        <dbReference type="ARBA" id="ARBA00023136"/>
    </source>
</evidence>
<dbReference type="PROSITE" id="PS00874">
    <property type="entry name" value="T2SP_F"/>
    <property type="match status" value="1"/>
</dbReference>
<evidence type="ECO:0000256" key="6">
    <source>
        <dbReference type="ARBA" id="ARBA00022989"/>
    </source>
</evidence>
<keyword evidence="7 9" id="KW-0472">Membrane</keyword>
<evidence type="ECO:0000256" key="2">
    <source>
        <dbReference type="ARBA" id="ARBA00005745"/>
    </source>
</evidence>
<dbReference type="PANTHER" id="PTHR30012">
    <property type="entry name" value="GENERAL SECRETION PATHWAY PROTEIN"/>
    <property type="match status" value="1"/>
</dbReference>
<feature type="transmembrane region" description="Helical" evidence="9">
    <location>
        <begin position="165"/>
        <end position="185"/>
    </location>
</feature>
<evidence type="ECO:0000256" key="8">
    <source>
        <dbReference type="RuleBase" id="RU003923"/>
    </source>
</evidence>
<feature type="domain" description="Type II secretion system protein GspF" evidence="10">
    <location>
        <begin position="65"/>
        <end position="186"/>
    </location>
</feature>
<evidence type="ECO:0000256" key="3">
    <source>
        <dbReference type="ARBA" id="ARBA00022448"/>
    </source>
</evidence>
<organism evidence="11 12">
    <name type="scientific">Dethiosulfovibrio marinus</name>
    <dbReference type="NCBI Taxonomy" id="133532"/>
    <lineage>
        <taxon>Bacteria</taxon>
        <taxon>Thermotogati</taxon>
        <taxon>Synergistota</taxon>
        <taxon>Synergistia</taxon>
        <taxon>Synergistales</taxon>
        <taxon>Dethiosulfovibrionaceae</taxon>
        <taxon>Dethiosulfovibrio</taxon>
    </lineage>
</organism>
<feature type="domain" description="Type II secretion system protein GspF" evidence="10">
    <location>
        <begin position="256"/>
        <end position="374"/>
    </location>
</feature>
<name>A0ABS9EM15_9BACT</name>
<dbReference type="Pfam" id="PF00482">
    <property type="entry name" value="T2SSF"/>
    <property type="match status" value="2"/>
</dbReference>
<gene>
    <name evidence="11" type="ORF">L2W38_02785</name>
</gene>
<evidence type="ECO:0000256" key="1">
    <source>
        <dbReference type="ARBA" id="ARBA00004651"/>
    </source>
</evidence>
<dbReference type="Proteomes" id="UP001200430">
    <property type="component" value="Unassembled WGS sequence"/>
</dbReference>
<evidence type="ECO:0000313" key="12">
    <source>
        <dbReference type="Proteomes" id="UP001200430"/>
    </source>
</evidence>
<comment type="subcellular location">
    <subcellularLocation>
        <location evidence="1 8">Cell membrane</location>
        <topology evidence="1 8">Multi-pass membrane protein</topology>
    </subcellularLocation>
</comment>
<evidence type="ECO:0000256" key="9">
    <source>
        <dbReference type="SAM" id="Phobius"/>
    </source>
</evidence>
<evidence type="ECO:0000256" key="4">
    <source>
        <dbReference type="ARBA" id="ARBA00022475"/>
    </source>
</evidence>
<dbReference type="RefSeq" id="WP_236098417.1">
    <property type="nucleotide sequence ID" value="NZ_JAKGUD010000002.1"/>
</dbReference>
<keyword evidence="4" id="KW-1003">Cell membrane</keyword>
<keyword evidence="3 8" id="KW-0813">Transport</keyword>
<feature type="transmembrane region" description="Helical" evidence="9">
    <location>
        <begin position="355"/>
        <end position="376"/>
    </location>
</feature>
<dbReference type="PANTHER" id="PTHR30012:SF0">
    <property type="entry name" value="TYPE II SECRETION SYSTEM PROTEIN F-RELATED"/>
    <property type="match status" value="1"/>
</dbReference>
<keyword evidence="6 9" id="KW-1133">Transmembrane helix</keyword>
<evidence type="ECO:0000313" key="11">
    <source>
        <dbReference type="EMBL" id="MCF4141744.1"/>
    </source>
</evidence>
<dbReference type="InterPro" id="IPR018076">
    <property type="entry name" value="T2SS_GspF_dom"/>
</dbReference>
<evidence type="ECO:0000259" key="10">
    <source>
        <dbReference type="Pfam" id="PF00482"/>
    </source>
</evidence>
<dbReference type="PRINTS" id="PR00812">
    <property type="entry name" value="BCTERIALGSPF"/>
</dbReference>
<proteinExistence type="inferred from homology"/>
<keyword evidence="12" id="KW-1185">Reference proteome</keyword>
<evidence type="ECO:0000256" key="5">
    <source>
        <dbReference type="ARBA" id="ARBA00022692"/>
    </source>
</evidence>